<dbReference type="Pfam" id="PF00578">
    <property type="entry name" value="AhpC-TSA"/>
    <property type="match status" value="1"/>
</dbReference>
<accession>A0ABV8NXF1</accession>
<keyword evidence="3" id="KW-1185">Reference proteome</keyword>
<evidence type="ECO:0000313" key="2">
    <source>
        <dbReference type="EMBL" id="MFC4200897.1"/>
    </source>
</evidence>
<protein>
    <submittedName>
        <fullName evidence="2">Redoxin domain-containing protein</fullName>
    </submittedName>
</protein>
<reference evidence="3" key="1">
    <citation type="journal article" date="2019" name="Int. J. Syst. Evol. Microbiol.">
        <title>The Global Catalogue of Microorganisms (GCM) 10K type strain sequencing project: providing services to taxonomists for standard genome sequencing and annotation.</title>
        <authorList>
            <consortium name="The Broad Institute Genomics Platform"/>
            <consortium name="The Broad Institute Genome Sequencing Center for Infectious Disease"/>
            <person name="Wu L."/>
            <person name="Ma J."/>
        </authorList>
    </citation>
    <scope>NUCLEOTIDE SEQUENCE [LARGE SCALE GENOMIC DNA]</scope>
    <source>
        <strain evidence="3">LMG 24813</strain>
    </source>
</reference>
<dbReference type="InterPro" id="IPR013766">
    <property type="entry name" value="Thioredoxin_domain"/>
</dbReference>
<feature type="domain" description="Thioredoxin" evidence="1">
    <location>
        <begin position="31"/>
        <end position="169"/>
    </location>
</feature>
<dbReference type="Proteomes" id="UP001595848">
    <property type="component" value="Unassembled WGS sequence"/>
</dbReference>
<gene>
    <name evidence="2" type="ORF">ACFOY1_08030</name>
</gene>
<sequence>MWPRSSVRLLLAGAAIAVTGLLPAKALRAEPAVGDTVKLPALTLLDGRHLPADYYHGKPLIVEYWASWCPFCARQNPYLQKLVPLARSKGLEILTVSVDRKESAARDYVSKHSYTFPVAMETPELRGLFGKRRVLPQIFVIKADGKIAEVIPGEMFEEDVLDLIKYAPGKPG</sequence>
<name>A0ABV8NXF1_9BURK</name>
<dbReference type="PROSITE" id="PS51352">
    <property type="entry name" value="THIOREDOXIN_2"/>
    <property type="match status" value="1"/>
</dbReference>
<dbReference type="PANTHER" id="PTHR42852">
    <property type="entry name" value="THIOL:DISULFIDE INTERCHANGE PROTEIN DSBE"/>
    <property type="match status" value="1"/>
</dbReference>
<dbReference type="CDD" id="cd02966">
    <property type="entry name" value="TlpA_like_family"/>
    <property type="match status" value="1"/>
</dbReference>
<dbReference type="InterPro" id="IPR000866">
    <property type="entry name" value="AhpC/TSA"/>
</dbReference>
<proteinExistence type="predicted"/>
<comment type="caution">
    <text evidence="2">The sequence shown here is derived from an EMBL/GenBank/DDBJ whole genome shotgun (WGS) entry which is preliminary data.</text>
</comment>
<dbReference type="EMBL" id="JBHSBV010000002">
    <property type="protein sequence ID" value="MFC4200897.1"/>
    <property type="molecule type" value="Genomic_DNA"/>
</dbReference>
<organism evidence="2 3">
    <name type="scientific">Candidimonas humi</name>
    <dbReference type="NCBI Taxonomy" id="683355"/>
    <lineage>
        <taxon>Bacteria</taxon>
        <taxon>Pseudomonadati</taxon>
        <taxon>Pseudomonadota</taxon>
        <taxon>Betaproteobacteria</taxon>
        <taxon>Burkholderiales</taxon>
        <taxon>Alcaligenaceae</taxon>
        <taxon>Candidimonas</taxon>
    </lineage>
</organism>
<dbReference type="PANTHER" id="PTHR42852:SF13">
    <property type="entry name" value="PROTEIN DIPZ"/>
    <property type="match status" value="1"/>
</dbReference>
<evidence type="ECO:0000313" key="3">
    <source>
        <dbReference type="Proteomes" id="UP001595848"/>
    </source>
</evidence>
<dbReference type="InterPro" id="IPR050553">
    <property type="entry name" value="Thioredoxin_ResA/DsbE_sf"/>
</dbReference>
<evidence type="ECO:0000259" key="1">
    <source>
        <dbReference type="PROSITE" id="PS51352"/>
    </source>
</evidence>
<dbReference type="RefSeq" id="WP_217963891.1">
    <property type="nucleotide sequence ID" value="NZ_JAHTBN010000003.1"/>
</dbReference>